<name>A0ABX9C3W1_9BURK</name>
<keyword evidence="8" id="KW-1185">Reference proteome</keyword>
<accession>A0ABX9C3W1</accession>
<evidence type="ECO:0000256" key="3">
    <source>
        <dbReference type="PROSITE-ProRule" id="PRU00169"/>
    </source>
</evidence>
<dbReference type="InterPro" id="IPR011006">
    <property type="entry name" value="CheY-like_superfamily"/>
</dbReference>
<feature type="domain" description="Response regulatory" evidence="6">
    <location>
        <begin position="10"/>
        <end position="128"/>
    </location>
</feature>
<dbReference type="InterPro" id="IPR001789">
    <property type="entry name" value="Sig_transdc_resp-reg_receiver"/>
</dbReference>
<evidence type="ECO:0000256" key="2">
    <source>
        <dbReference type="ARBA" id="ARBA00023125"/>
    </source>
</evidence>
<dbReference type="SMART" id="SM00421">
    <property type="entry name" value="HTH_LUXR"/>
    <property type="match status" value="1"/>
</dbReference>
<dbReference type="CDD" id="cd06170">
    <property type="entry name" value="LuxR_C_like"/>
    <property type="match status" value="1"/>
</dbReference>
<sequence length="242" mass="26707">MTWKVGSKMRIALLDDHAVVRYGLAKRLAEEPDFSVIGAFATSKELMTALRAEPADLLLIDYSLGSNDIDGLNLIRALRVRFPRSKILVTSAHSSPATVVMAMKAGARGFVGKSQELSELILAIRAIHTGREYLSIAMSRELAALQAADPGARSEPEPAPPRRRRARNTPPSSDTLSDMPNLSPREREVLRCCLDGLSVTDIAEKFARSIKTISCQKQSAFRKLGVRSDNELFKIEYQIKDL</sequence>
<protein>
    <submittedName>
        <fullName evidence="7">LuxR family transcriptional regulator</fullName>
    </submittedName>
</protein>
<dbReference type="PANTHER" id="PTHR43214">
    <property type="entry name" value="TWO-COMPONENT RESPONSE REGULATOR"/>
    <property type="match status" value="1"/>
</dbReference>
<evidence type="ECO:0000313" key="7">
    <source>
        <dbReference type="EMBL" id="RAM65033.1"/>
    </source>
</evidence>
<dbReference type="PANTHER" id="PTHR43214:SF17">
    <property type="entry name" value="TRANSCRIPTIONAL REGULATORY PROTEIN RCSB"/>
    <property type="match status" value="1"/>
</dbReference>
<dbReference type="CDD" id="cd17535">
    <property type="entry name" value="REC_NarL-like"/>
    <property type="match status" value="1"/>
</dbReference>
<evidence type="ECO:0000256" key="4">
    <source>
        <dbReference type="SAM" id="MobiDB-lite"/>
    </source>
</evidence>
<dbReference type="SMART" id="SM00448">
    <property type="entry name" value="REC"/>
    <property type="match status" value="1"/>
</dbReference>
<organism evidence="7 8">
    <name type="scientific">Herbaspirillum rubrisubalbicans</name>
    <dbReference type="NCBI Taxonomy" id="80842"/>
    <lineage>
        <taxon>Bacteria</taxon>
        <taxon>Pseudomonadati</taxon>
        <taxon>Pseudomonadota</taxon>
        <taxon>Betaproteobacteria</taxon>
        <taxon>Burkholderiales</taxon>
        <taxon>Oxalobacteraceae</taxon>
        <taxon>Herbaspirillum</taxon>
    </lineage>
</organism>
<reference evidence="7 8" key="1">
    <citation type="submission" date="2014-12" db="EMBL/GenBank/DDBJ databases">
        <title>Complete genome sequence of Herbaspirillum rubrisubalbicans Os38.</title>
        <authorList>
            <person name="Chen M."/>
            <person name="An Q."/>
        </authorList>
    </citation>
    <scope>NUCLEOTIDE SEQUENCE [LARGE SCALE GENOMIC DNA]</scope>
    <source>
        <strain evidence="7 8">Os38</strain>
    </source>
</reference>
<dbReference type="SUPFAM" id="SSF52172">
    <property type="entry name" value="CheY-like"/>
    <property type="match status" value="1"/>
</dbReference>
<dbReference type="Gene3D" id="3.40.50.2300">
    <property type="match status" value="1"/>
</dbReference>
<dbReference type="PROSITE" id="PS50110">
    <property type="entry name" value="RESPONSE_REGULATORY"/>
    <property type="match status" value="1"/>
</dbReference>
<comment type="caution">
    <text evidence="7">The sequence shown here is derived from an EMBL/GenBank/DDBJ whole genome shotgun (WGS) entry which is preliminary data.</text>
</comment>
<keyword evidence="2" id="KW-0238">DNA-binding</keyword>
<proteinExistence type="predicted"/>
<dbReference type="Pfam" id="PF00196">
    <property type="entry name" value="GerE"/>
    <property type="match status" value="1"/>
</dbReference>
<dbReference type="Pfam" id="PF00072">
    <property type="entry name" value="Response_reg"/>
    <property type="match status" value="1"/>
</dbReference>
<dbReference type="PROSITE" id="PS50043">
    <property type="entry name" value="HTH_LUXR_2"/>
    <property type="match status" value="1"/>
</dbReference>
<dbReference type="Gene3D" id="1.10.10.10">
    <property type="entry name" value="Winged helix-like DNA-binding domain superfamily/Winged helix DNA-binding domain"/>
    <property type="match status" value="1"/>
</dbReference>
<dbReference type="SUPFAM" id="SSF46894">
    <property type="entry name" value="C-terminal effector domain of the bipartite response regulators"/>
    <property type="match status" value="1"/>
</dbReference>
<feature type="modified residue" description="4-aspartylphosphate" evidence="3">
    <location>
        <position position="61"/>
    </location>
</feature>
<keyword evidence="1 3" id="KW-0597">Phosphoprotein</keyword>
<dbReference type="PROSITE" id="PS00622">
    <property type="entry name" value="HTH_LUXR_1"/>
    <property type="match status" value="1"/>
</dbReference>
<dbReference type="PRINTS" id="PR00038">
    <property type="entry name" value="HTHLUXR"/>
</dbReference>
<evidence type="ECO:0000256" key="1">
    <source>
        <dbReference type="ARBA" id="ARBA00022553"/>
    </source>
</evidence>
<dbReference type="RefSeq" id="WP_017451616.1">
    <property type="nucleotide sequence ID" value="NZ_JALJXK010000001.1"/>
</dbReference>
<dbReference type="InterPro" id="IPR016032">
    <property type="entry name" value="Sig_transdc_resp-reg_C-effctor"/>
</dbReference>
<evidence type="ECO:0000259" key="5">
    <source>
        <dbReference type="PROSITE" id="PS50043"/>
    </source>
</evidence>
<evidence type="ECO:0000313" key="8">
    <source>
        <dbReference type="Proteomes" id="UP000248631"/>
    </source>
</evidence>
<dbReference type="InterPro" id="IPR058245">
    <property type="entry name" value="NreC/VraR/RcsB-like_REC"/>
</dbReference>
<dbReference type="EMBL" id="JUGD01000010">
    <property type="protein sequence ID" value="RAM65033.1"/>
    <property type="molecule type" value="Genomic_DNA"/>
</dbReference>
<feature type="region of interest" description="Disordered" evidence="4">
    <location>
        <begin position="147"/>
        <end position="181"/>
    </location>
</feature>
<dbReference type="InterPro" id="IPR036388">
    <property type="entry name" value="WH-like_DNA-bd_sf"/>
</dbReference>
<dbReference type="Proteomes" id="UP000248631">
    <property type="component" value="Unassembled WGS sequence"/>
</dbReference>
<gene>
    <name evidence="7" type="ORF">RB24_08665</name>
</gene>
<dbReference type="InterPro" id="IPR000792">
    <property type="entry name" value="Tscrpt_reg_LuxR_C"/>
</dbReference>
<evidence type="ECO:0000259" key="6">
    <source>
        <dbReference type="PROSITE" id="PS50110"/>
    </source>
</evidence>
<feature type="domain" description="HTH luxR-type" evidence="5">
    <location>
        <begin position="175"/>
        <end position="240"/>
    </location>
</feature>
<dbReference type="InterPro" id="IPR039420">
    <property type="entry name" value="WalR-like"/>
</dbReference>